<feature type="transmembrane region" description="Helical" evidence="6">
    <location>
        <begin position="168"/>
        <end position="197"/>
    </location>
</feature>
<evidence type="ECO:0000313" key="7">
    <source>
        <dbReference type="EMBL" id="CAJ0575265.1"/>
    </source>
</evidence>
<dbReference type="AlphaFoldDB" id="A0AA36G1M3"/>
<keyword evidence="5 6" id="KW-0472">Membrane</keyword>
<feature type="transmembrane region" description="Helical" evidence="6">
    <location>
        <begin position="21"/>
        <end position="53"/>
    </location>
</feature>
<feature type="transmembrane region" description="Helical" evidence="6">
    <location>
        <begin position="97"/>
        <end position="117"/>
    </location>
</feature>
<evidence type="ECO:0000256" key="2">
    <source>
        <dbReference type="ARBA" id="ARBA00008573"/>
    </source>
</evidence>
<dbReference type="InterPro" id="IPR004345">
    <property type="entry name" value="TB2_DP1_HVA22"/>
</dbReference>
<dbReference type="GO" id="GO:0016020">
    <property type="term" value="C:membrane"/>
    <property type="evidence" value="ECO:0007669"/>
    <property type="project" value="UniProtKB-SubCell"/>
</dbReference>
<comment type="caution">
    <text evidence="6">Lacks conserved residue(s) required for the propagation of feature annotation.</text>
</comment>
<dbReference type="PANTHER" id="PTHR12300">
    <property type="entry name" value="HVA22-LIKE PROTEINS"/>
    <property type="match status" value="1"/>
</dbReference>
<evidence type="ECO:0000256" key="1">
    <source>
        <dbReference type="ARBA" id="ARBA00004141"/>
    </source>
</evidence>
<gene>
    <name evidence="7" type="ORF">MSPICULIGERA_LOCUS13579</name>
</gene>
<name>A0AA36G1M3_9BILA</name>
<feature type="non-terminal residue" evidence="7">
    <location>
        <position position="1"/>
    </location>
</feature>
<evidence type="ECO:0000256" key="6">
    <source>
        <dbReference type="RuleBase" id="RU362006"/>
    </source>
</evidence>
<dbReference type="PANTHER" id="PTHR12300:SF161">
    <property type="entry name" value="RECEPTOR EXPRESSION-ENHANCING PROTEIN"/>
    <property type="match status" value="1"/>
</dbReference>
<reference evidence="7" key="1">
    <citation type="submission" date="2023-06" db="EMBL/GenBank/DDBJ databases">
        <authorList>
            <person name="Delattre M."/>
        </authorList>
    </citation>
    <scope>NUCLEOTIDE SEQUENCE</scope>
    <source>
        <strain evidence="7">AF72</strain>
    </source>
</reference>
<evidence type="ECO:0000256" key="4">
    <source>
        <dbReference type="ARBA" id="ARBA00022989"/>
    </source>
</evidence>
<dbReference type="EMBL" id="CATQJA010002637">
    <property type="protein sequence ID" value="CAJ0575265.1"/>
    <property type="molecule type" value="Genomic_DNA"/>
</dbReference>
<evidence type="ECO:0000313" key="8">
    <source>
        <dbReference type="Proteomes" id="UP001177023"/>
    </source>
</evidence>
<dbReference type="Pfam" id="PF03134">
    <property type="entry name" value="TB2_DP1_HVA22"/>
    <property type="match status" value="1"/>
</dbReference>
<keyword evidence="8" id="KW-1185">Reference proteome</keyword>
<accession>A0AA36G1M3</accession>
<evidence type="ECO:0000256" key="5">
    <source>
        <dbReference type="ARBA" id="ARBA00023136"/>
    </source>
</evidence>
<dbReference type="Proteomes" id="UP001177023">
    <property type="component" value="Unassembled WGS sequence"/>
</dbReference>
<protein>
    <recommendedName>
        <fullName evidence="6">Receptor expression-enhancing protein</fullName>
    </recommendedName>
</protein>
<sequence>MSLYSRYRHTSVHEQVRTPIPYCYLIVGVLFIGGIIIFIVPLLFVALACASTIDYIGDFVKRHASGVMFVPKQQLISDKYETCVSEQPLRWLALGSYYVLVLLAFCIAVAINSFHLATNRGLTKVKMPLPAQAEKFLSDVDKHLHQPGPVTNLLAKAEEKTGLRRLHIVLGLLGLQALYLVFGHFAALLCNFMGFIYPAYMSIRAIESQSKEDDTQWLTYWVVFAIFTVAEFFSHQILAVFPIYWLFKSCFLLYLYLPETLGAKKLYHRFIKPLVYKHVPSIDARAQEFAGKAKELGRDVLDSAREHLH</sequence>
<keyword evidence="4 6" id="KW-1133">Transmembrane helix</keyword>
<organism evidence="7 8">
    <name type="scientific">Mesorhabditis spiculigera</name>
    <dbReference type="NCBI Taxonomy" id="96644"/>
    <lineage>
        <taxon>Eukaryota</taxon>
        <taxon>Metazoa</taxon>
        <taxon>Ecdysozoa</taxon>
        <taxon>Nematoda</taxon>
        <taxon>Chromadorea</taxon>
        <taxon>Rhabditida</taxon>
        <taxon>Rhabditina</taxon>
        <taxon>Rhabditomorpha</taxon>
        <taxon>Rhabditoidea</taxon>
        <taxon>Rhabditidae</taxon>
        <taxon>Mesorhabditinae</taxon>
        <taxon>Mesorhabditis</taxon>
    </lineage>
</organism>
<proteinExistence type="inferred from homology"/>
<comment type="similarity">
    <text evidence="2 6">Belongs to the DP1 family.</text>
</comment>
<keyword evidence="3 6" id="KW-0812">Transmembrane</keyword>
<feature type="transmembrane region" description="Helical" evidence="6">
    <location>
        <begin position="217"/>
        <end position="247"/>
    </location>
</feature>
<comment type="caution">
    <text evidence="7">The sequence shown here is derived from an EMBL/GenBank/DDBJ whole genome shotgun (WGS) entry which is preliminary data.</text>
</comment>
<evidence type="ECO:0000256" key="3">
    <source>
        <dbReference type="ARBA" id="ARBA00022692"/>
    </source>
</evidence>
<comment type="subcellular location">
    <subcellularLocation>
        <location evidence="1 6">Membrane</location>
        <topology evidence="1 6">Multi-pass membrane protein</topology>
    </subcellularLocation>
</comment>